<keyword evidence="10" id="KW-1185">Reference proteome</keyword>
<organism evidence="9 10">
    <name type="scientific">Streptomyces lydicamycinicus</name>
    <dbReference type="NCBI Taxonomy" id="1546107"/>
    <lineage>
        <taxon>Bacteria</taxon>
        <taxon>Bacillati</taxon>
        <taxon>Actinomycetota</taxon>
        <taxon>Actinomycetes</taxon>
        <taxon>Kitasatosporales</taxon>
        <taxon>Streptomycetaceae</taxon>
        <taxon>Streptomyces</taxon>
    </lineage>
</organism>
<evidence type="ECO:0000313" key="10">
    <source>
        <dbReference type="Proteomes" id="UP000048965"/>
    </source>
</evidence>
<name>A0A0P4RIP0_9ACTN</name>
<dbReference type="GO" id="GO:0031460">
    <property type="term" value="P:glycine betaine transport"/>
    <property type="evidence" value="ECO:0007669"/>
    <property type="project" value="TreeGrafter"/>
</dbReference>
<feature type="compositionally biased region" description="Polar residues" evidence="7">
    <location>
        <begin position="121"/>
        <end position="140"/>
    </location>
</feature>
<comment type="caution">
    <text evidence="9">The sequence shown here is derived from an EMBL/GenBank/DDBJ whole genome shotgun (WGS) entry which is preliminary data.</text>
</comment>
<feature type="domain" description="ABC transmembrane type-1" evidence="8">
    <location>
        <begin position="18"/>
        <end position="147"/>
    </location>
</feature>
<dbReference type="AlphaFoldDB" id="A0A0P4RIP0"/>
<dbReference type="InterPro" id="IPR035906">
    <property type="entry name" value="MetI-like_sf"/>
</dbReference>
<keyword evidence="4 6" id="KW-1133">Transmembrane helix</keyword>
<evidence type="ECO:0000256" key="5">
    <source>
        <dbReference type="ARBA" id="ARBA00023136"/>
    </source>
</evidence>
<evidence type="ECO:0000256" key="1">
    <source>
        <dbReference type="ARBA" id="ARBA00004141"/>
    </source>
</evidence>
<protein>
    <submittedName>
        <fullName evidence="9">Putative membrane protein</fullName>
    </submittedName>
</protein>
<keyword evidence="2 6" id="KW-0813">Transport</keyword>
<dbReference type="CDD" id="cd06261">
    <property type="entry name" value="TM_PBP2"/>
    <property type="match status" value="1"/>
</dbReference>
<comment type="subcellular location">
    <subcellularLocation>
        <location evidence="6">Cell membrane</location>
        <topology evidence="6">Multi-pass membrane protein</topology>
    </subcellularLocation>
    <subcellularLocation>
        <location evidence="1">Membrane</location>
        <topology evidence="1">Multi-pass membrane protein</topology>
    </subcellularLocation>
</comment>
<dbReference type="PANTHER" id="PTHR30177:SF4">
    <property type="entry name" value="OSMOPROTECTANT IMPORT PERMEASE PROTEIN OSMW"/>
    <property type="match status" value="1"/>
</dbReference>
<feature type="transmembrane region" description="Helical" evidence="6">
    <location>
        <begin position="51"/>
        <end position="73"/>
    </location>
</feature>
<evidence type="ECO:0000256" key="4">
    <source>
        <dbReference type="ARBA" id="ARBA00022989"/>
    </source>
</evidence>
<dbReference type="Gene3D" id="1.10.3720.10">
    <property type="entry name" value="MetI-like"/>
    <property type="match status" value="1"/>
</dbReference>
<reference evidence="9 10" key="2">
    <citation type="journal article" date="2015" name="Stand. Genomic Sci.">
        <title>Draft genome sequence of marine-derived Streptomyces sp. TP-A0598, a producer of anti-MRSA antibiotic lydicamycins.</title>
        <authorList>
            <person name="Komaki H."/>
            <person name="Ichikawa N."/>
            <person name="Hosoyama A."/>
            <person name="Fujita N."/>
            <person name="Igarashi Y."/>
        </authorList>
    </citation>
    <scope>NUCLEOTIDE SEQUENCE [LARGE SCALE GENOMIC DNA]</scope>
    <source>
        <strain evidence="9 10">NBRC 110027</strain>
    </source>
</reference>
<comment type="similarity">
    <text evidence="6">Belongs to the binding-protein-dependent transport system permease family.</text>
</comment>
<dbReference type="InterPro" id="IPR051204">
    <property type="entry name" value="ABC_transp_perm/SBD"/>
</dbReference>
<gene>
    <name evidence="9" type="ORF">TPA0598_13_00870</name>
</gene>
<evidence type="ECO:0000256" key="7">
    <source>
        <dbReference type="SAM" id="MobiDB-lite"/>
    </source>
</evidence>
<keyword evidence="5 6" id="KW-0472">Membrane</keyword>
<evidence type="ECO:0000313" key="9">
    <source>
        <dbReference type="EMBL" id="GAO12903.1"/>
    </source>
</evidence>
<dbReference type="GO" id="GO:0055085">
    <property type="term" value="P:transmembrane transport"/>
    <property type="evidence" value="ECO:0007669"/>
    <property type="project" value="InterPro"/>
</dbReference>
<dbReference type="GO" id="GO:0005886">
    <property type="term" value="C:plasma membrane"/>
    <property type="evidence" value="ECO:0007669"/>
    <property type="project" value="UniProtKB-SubCell"/>
</dbReference>
<dbReference type="Pfam" id="PF00528">
    <property type="entry name" value="BPD_transp_1"/>
    <property type="match status" value="1"/>
</dbReference>
<dbReference type="InterPro" id="IPR000515">
    <property type="entry name" value="MetI-like"/>
</dbReference>
<feature type="region of interest" description="Disordered" evidence="7">
    <location>
        <begin position="120"/>
        <end position="147"/>
    </location>
</feature>
<sequence length="147" mass="15042">MTFWEYLGTRCQQLLVGAYQHAGVVFPCMVVATVLGVLIGVLTYRTEWAGNLAITLTASILTVPSLALLGLLVPVVGLGVAPAVIALTLYGLLPVVRNAVVGLRGVDPALVEAAKGIGMSRSPSCSGANLPSPGRQSSPVSGCRPGC</sequence>
<evidence type="ECO:0000259" key="8">
    <source>
        <dbReference type="PROSITE" id="PS50928"/>
    </source>
</evidence>
<keyword evidence="3 6" id="KW-0812">Transmembrane</keyword>
<proteinExistence type="inferred from homology"/>
<dbReference type="PROSITE" id="PS50928">
    <property type="entry name" value="ABC_TM1"/>
    <property type="match status" value="1"/>
</dbReference>
<feature type="transmembrane region" description="Helical" evidence="6">
    <location>
        <begin position="24"/>
        <end position="44"/>
    </location>
</feature>
<evidence type="ECO:0000256" key="3">
    <source>
        <dbReference type="ARBA" id="ARBA00022692"/>
    </source>
</evidence>
<evidence type="ECO:0000256" key="2">
    <source>
        <dbReference type="ARBA" id="ARBA00022448"/>
    </source>
</evidence>
<feature type="transmembrane region" description="Helical" evidence="6">
    <location>
        <begin position="79"/>
        <end position="96"/>
    </location>
</feature>
<evidence type="ECO:0000256" key="6">
    <source>
        <dbReference type="RuleBase" id="RU363032"/>
    </source>
</evidence>
<accession>A0A0P4RIP0</accession>
<dbReference type="Proteomes" id="UP000048965">
    <property type="component" value="Unassembled WGS sequence"/>
</dbReference>
<dbReference type="PANTHER" id="PTHR30177">
    <property type="entry name" value="GLYCINE BETAINE/L-PROLINE TRANSPORT SYSTEM PERMEASE PROTEIN PROW"/>
    <property type="match status" value="1"/>
</dbReference>
<dbReference type="SUPFAM" id="SSF161098">
    <property type="entry name" value="MetI-like"/>
    <property type="match status" value="1"/>
</dbReference>
<reference evidence="10" key="1">
    <citation type="submission" date="2014-09" db="EMBL/GenBank/DDBJ databases">
        <title>Whole genome shotgun sequence of Streptomyces sp. NBRC 110027.</title>
        <authorList>
            <person name="Komaki H."/>
            <person name="Ichikawa N."/>
            <person name="Katano-Makiyama Y."/>
            <person name="Hosoyama A."/>
            <person name="Hashimoto M."/>
            <person name="Uohara A."/>
            <person name="Kitahashi Y."/>
            <person name="Ohji S."/>
            <person name="Kimura A."/>
            <person name="Yamazoe A."/>
            <person name="Igarashi Y."/>
            <person name="Fujita N."/>
        </authorList>
    </citation>
    <scope>NUCLEOTIDE SEQUENCE [LARGE SCALE GENOMIC DNA]</scope>
    <source>
        <strain evidence="10">NBRC 110027</strain>
    </source>
</reference>
<dbReference type="EMBL" id="BBNO01000013">
    <property type="protein sequence ID" value="GAO12903.1"/>
    <property type="molecule type" value="Genomic_DNA"/>
</dbReference>